<organism evidence="5">
    <name type="scientific">hydrothermal vent metagenome</name>
    <dbReference type="NCBI Taxonomy" id="652676"/>
    <lineage>
        <taxon>unclassified sequences</taxon>
        <taxon>metagenomes</taxon>
        <taxon>ecological metagenomes</taxon>
    </lineage>
</organism>
<dbReference type="PROSITE" id="PS50949">
    <property type="entry name" value="HTH_GNTR"/>
    <property type="match status" value="1"/>
</dbReference>
<dbReference type="GO" id="GO:0003677">
    <property type="term" value="F:DNA binding"/>
    <property type="evidence" value="ECO:0007669"/>
    <property type="project" value="UniProtKB-KW"/>
</dbReference>
<dbReference type="SUPFAM" id="SSF48008">
    <property type="entry name" value="GntR ligand-binding domain-like"/>
    <property type="match status" value="1"/>
</dbReference>
<proteinExistence type="predicted"/>
<keyword evidence="3" id="KW-0804">Transcription</keyword>
<dbReference type="Gene3D" id="1.10.10.10">
    <property type="entry name" value="Winged helix-like DNA-binding domain superfamily/Winged helix DNA-binding domain"/>
    <property type="match status" value="1"/>
</dbReference>
<dbReference type="Gene3D" id="1.20.120.530">
    <property type="entry name" value="GntR ligand-binding domain-like"/>
    <property type="match status" value="1"/>
</dbReference>
<evidence type="ECO:0000256" key="2">
    <source>
        <dbReference type="ARBA" id="ARBA00023125"/>
    </source>
</evidence>
<dbReference type="PRINTS" id="PR00035">
    <property type="entry name" value="HTHGNTR"/>
</dbReference>
<dbReference type="EMBL" id="UOEC01000152">
    <property type="protein sequence ID" value="VAV98388.1"/>
    <property type="molecule type" value="Genomic_DNA"/>
</dbReference>
<protein>
    <submittedName>
        <fullName evidence="5">Transcriptional regulator, GntR family</fullName>
    </submittedName>
</protein>
<dbReference type="CDD" id="cd07377">
    <property type="entry name" value="WHTH_GntR"/>
    <property type="match status" value="1"/>
</dbReference>
<reference evidence="5" key="1">
    <citation type="submission" date="2018-06" db="EMBL/GenBank/DDBJ databases">
        <authorList>
            <person name="Zhirakovskaya E."/>
        </authorList>
    </citation>
    <scope>NUCLEOTIDE SEQUENCE</scope>
</reference>
<dbReference type="GO" id="GO:0003700">
    <property type="term" value="F:DNA-binding transcription factor activity"/>
    <property type="evidence" value="ECO:0007669"/>
    <property type="project" value="InterPro"/>
</dbReference>
<dbReference type="PANTHER" id="PTHR43537">
    <property type="entry name" value="TRANSCRIPTIONAL REGULATOR, GNTR FAMILY"/>
    <property type="match status" value="1"/>
</dbReference>
<keyword evidence="1" id="KW-0805">Transcription regulation</keyword>
<dbReference type="Pfam" id="PF07729">
    <property type="entry name" value="FCD"/>
    <property type="match status" value="1"/>
</dbReference>
<dbReference type="AlphaFoldDB" id="A0A3B0SCM7"/>
<dbReference type="SMART" id="SM00345">
    <property type="entry name" value="HTH_GNTR"/>
    <property type="match status" value="1"/>
</dbReference>
<dbReference type="InterPro" id="IPR036388">
    <property type="entry name" value="WH-like_DNA-bd_sf"/>
</dbReference>
<dbReference type="SMART" id="SM00895">
    <property type="entry name" value="FCD"/>
    <property type="match status" value="1"/>
</dbReference>
<dbReference type="InterPro" id="IPR000524">
    <property type="entry name" value="Tscrpt_reg_HTH_GntR"/>
</dbReference>
<keyword evidence="2" id="KW-0238">DNA-binding</keyword>
<dbReference type="InterPro" id="IPR008920">
    <property type="entry name" value="TF_FadR/GntR_C"/>
</dbReference>
<dbReference type="SUPFAM" id="SSF46785">
    <property type="entry name" value="Winged helix' DNA-binding domain"/>
    <property type="match status" value="1"/>
</dbReference>
<evidence type="ECO:0000313" key="5">
    <source>
        <dbReference type="EMBL" id="VAV98388.1"/>
    </source>
</evidence>
<evidence type="ECO:0000256" key="1">
    <source>
        <dbReference type="ARBA" id="ARBA00023015"/>
    </source>
</evidence>
<feature type="domain" description="HTH gntR-type" evidence="4">
    <location>
        <begin position="3"/>
        <end position="70"/>
    </location>
</feature>
<dbReference type="InterPro" id="IPR011711">
    <property type="entry name" value="GntR_C"/>
</dbReference>
<dbReference type="InterPro" id="IPR036390">
    <property type="entry name" value="WH_DNA-bd_sf"/>
</dbReference>
<gene>
    <name evidence="5" type="ORF">MNBD_ALPHA08-1733</name>
</gene>
<dbReference type="PANTHER" id="PTHR43537:SF49">
    <property type="entry name" value="TRANSCRIPTIONAL REGULATORY PROTEIN"/>
    <property type="match status" value="1"/>
</dbReference>
<evidence type="ECO:0000256" key="3">
    <source>
        <dbReference type="ARBA" id="ARBA00023163"/>
    </source>
</evidence>
<sequence length="218" mass="24910">MDIRRADKISEDLEQLILTGEFSDGERLDEVKLAEQFGVSRTPVREAFQKLVVSGLVEQIPRRGVFVCQPGPVELLEMFEYMAEIEAVCGRLAASRISDIALELLQEANAKCQEALENGDIDDYYRENERFHKIIYKQSGNGFLEQEALRLHRRLKPYRRVQLHLRGRMKQSFAEHNAIVKAINDGNPDQAAKALREHVAVQGEKFHHLMINLKAAAE</sequence>
<name>A0A3B0SCM7_9ZZZZ</name>
<dbReference type="Pfam" id="PF00392">
    <property type="entry name" value="GntR"/>
    <property type="match status" value="1"/>
</dbReference>
<accession>A0A3B0SCM7</accession>
<evidence type="ECO:0000259" key="4">
    <source>
        <dbReference type="PROSITE" id="PS50949"/>
    </source>
</evidence>